<dbReference type="PROSITE" id="PS51332">
    <property type="entry name" value="B12_BINDING"/>
    <property type="match status" value="1"/>
</dbReference>
<evidence type="ECO:0000256" key="6">
    <source>
        <dbReference type="ARBA" id="ARBA00022737"/>
    </source>
</evidence>
<evidence type="ECO:0000259" key="13">
    <source>
        <dbReference type="PROSITE" id="PS50974"/>
    </source>
</evidence>
<dbReference type="InterPro" id="IPR036594">
    <property type="entry name" value="Meth_synthase_dom"/>
</dbReference>
<keyword evidence="6" id="KW-0677">Repeat</keyword>
<gene>
    <name evidence="16" type="ORF">H9862_05235</name>
</gene>
<feature type="binding site" evidence="9">
    <location>
        <begin position="400"/>
        <end position="404"/>
    </location>
    <ligand>
        <name>methylcob(III)alamin</name>
        <dbReference type="ChEBI" id="CHEBI:28115"/>
    </ligand>
</feature>
<dbReference type="InterPro" id="IPR033706">
    <property type="entry name" value="Met_synthase_B12-bd"/>
</dbReference>
<dbReference type="GO" id="GO:0042558">
    <property type="term" value="P:pteridine-containing compound metabolic process"/>
    <property type="evidence" value="ECO:0007669"/>
    <property type="project" value="InterPro"/>
</dbReference>
<evidence type="ECO:0000256" key="11">
    <source>
        <dbReference type="SAM" id="Coils"/>
    </source>
</evidence>
<dbReference type="InterPro" id="IPR004223">
    <property type="entry name" value="VitB12-dep_Met_synth_activ_dom"/>
</dbReference>
<dbReference type="InterPro" id="IPR011005">
    <property type="entry name" value="Dihydropteroate_synth-like_sf"/>
</dbReference>
<feature type="domain" description="B12-binding" evidence="14">
    <location>
        <begin position="390"/>
        <end position="526"/>
    </location>
</feature>
<keyword evidence="3 10" id="KW-0808">Transferase</keyword>
<dbReference type="Pfam" id="PF02607">
    <property type="entry name" value="B12-binding_2"/>
    <property type="match status" value="1"/>
</dbReference>
<proteinExistence type="inferred from homology"/>
<dbReference type="FunFam" id="3.20.20.20:FF:000002">
    <property type="entry name" value="Methionine synthase"/>
    <property type="match status" value="1"/>
</dbReference>
<dbReference type="Gene3D" id="3.20.20.20">
    <property type="entry name" value="Dihydropteroate synthase-like"/>
    <property type="match status" value="1"/>
</dbReference>
<feature type="domain" description="Pterin-binding" evidence="12">
    <location>
        <begin position="1"/>
        <end position="256"/>
    </location>
</feature>
<evidence type="ECO:0000256" key="9">
    <source>
        <dbReference type="PIRSR" id="PIRSR000381-2"/>
    </source>
</evidence>
<dbReference type="AlphaFoldDB" id="A0A9D1VBB5"/>
<accession>A0A9D1VBB5</accession>
<evidence type="ECO:0000259" key="14">
    <source>
        <dbReference type="PROSITE" id="PS51332"/>
    </source>
</evidence>
<dbReference type="CDD" id="cd02069">
    <property type="entry name" value="methionine_synthase_B12_BD"/>
    <property type="match status" value="1"/>
</dbReference>
<keyword evidence="2 10" id="KW-0489">Methyltransferase</keyword>
<dbReference type="PROSITE" id="PS50972">
    <property type="entry name" value="PTERIN_BINDING"/>
    <property type="match status" value="1"/>
</dbReference>
<dbReference type="PROSITE" id="PS51337">
    <property type="entry name" value="B12_BINDING_NTER"/>
    <property type="match status" value="1"/>
</dbReference>
<evidence type="ECO:0000256" key="2">
    <source>
        <dbReference type="ARBA" id="ARBA00022603"/>
    </source>
</evidence>
<keyword evidence="5 8" id="KW-0479">Metal-binding</keyword>
<dbReference type="SUPFAM" id="SSF51717">
    <property type="entry name" value="Dihydropteroate synthetase-like"/>
    <property type="match status" value="1"/>
</dbReference>
<dbReference type="InterPro" id="IPR037010">
    <property type="entry name" value="VitB12-dep_Met_synth_activ_sf"/>
</dbReference>
<dbReference type="InterPro" id="IPR036724">
    <property type="entry name" value="Cobalamin-bd_sf"/>
</dbReference>
<evidence type="ECO:0000256" key="7">
    <source>
        <dbReference type="ARBA" id="ARBA00023285"/>
    </source>
</evidence>
<evidence type="ECO:0000256" key="3">
    <source>
        <dbReference type="ARBA" id="ARBA00022679"/>
    </source>
</evidence>
<dbReference type="PANTHER" id="PTHR45833:SF2">
    <property type="entry name" value="BIFUNCTIONAL HOMOCYSTEINE S-METHYLTRANSFERASE_5,10-METHYLENETETRAHYDROFOLATE REDUCTASE"/>
    <property type="match status" value="1"/>
</dbReference>
<evidence type="ECO:0000256" key="1">
    <source>
        <dbReference type="ARBA" id="ARBA00010398"/>
    </source>
</evidence>
<feature type="binding site" evidence="9">
    <location>
        <position position="448"/>
    </location>
    <ligand>
        <name>methylcob(III)alamin</name>
        <dbReference type="ChEBI" id="CHEBI:28115"/>
    </ligand>
</feature>
<dbReference type="GO" id="GO:0008705">
    <property type="term" value="F:methionine synthase activity"/>
    <property type="evidence" value="ECO:0007669"/>
    <property type="project" value="InterPro"/>
</dbReference>
<evidence type="ECO:0000256" key="5">
    <source>
        <dbReference type="ARBA" id="ARBA00022723"/>
    </source>
</evidence>
<dbReference type="InterPro" id="IPR011822">
    <property type="entry name" value="MetH"/>
</dbReference>
<feature type="binding site" evidence="9">
    <location>
        <begin position="827"/>
        <end position="828"/>
    </location>
    <ligand>
        <name>S-adenosyl-L-methionine</name>
        <dbReference type="ChEBI" id="CHEBI:59789"/>
    </ligand>
</feature>
<protein>
    <submittedName>
        <fullName evidence="16">Dihydropteroate synthase</fullName>
        <ecNumber evidence="16">2.5.1.15</ecNumber>
    </submittedName>
</protein>
<dbReference type="SUPFAM" id="SSF56507">
    <property type="entry name" value="Methionine synthase activation domain-like"/>
    <property type="match status" value="1"/>
</dbReference>
<feature type="binding site" evidence="9">
    <location>
        <position position="452"/>
    </location>
    <ligand>
        <name>methylcob(III)alamin</name>
        <dbReference type="ChEBI" id="CHEBI:28115"/>
    </ligand>
</feature>
<reference evidence="16" key="2">
    <citation type="submission" date="2021-04" db="EMBL/GenBank/DDBJ databases">
        <authorList>
            <person name="Gilroy R."/>
        </authorList>
    </citation>
    <scope>NUCLEOTIDE SEQUENCE</scope>
    <source>
        <strain evidence="16">14975</strain>
    </source>
</reference>
<comment type="similarity">
    <text evidence="1">Belongs to the vitamin-B12 dependent methionine synthase family.</text>
</comment>
<dbReference type="SMART" id="SM01018">
    <property type="entry name" value="B12-binding_2"/>
    <property type="match status" value="1"/>
</dbReference>
<dbReference type="GO" id="GO:0032259">
    <property type="term" value="P:methylation"/>
    <property type="evidence" value="ECO:0007669"/>
    <property type="project" value="UniProtKB-KW"/>
</dbReference>
<dbReference type="EC" id="2.5.1.15" evidence="16"/>
<comment type="cofactor">
    <cofactor evidence="8">
        <name>methylcob(III)alamin</name>
        <dbReference type="ChEBI" id="CHEBI:28115"/>
    </cofactor>
</comment>
<dbReference type="GO" id="GO:0004156">
    <property type="term" value="F:dihydropteroate synthase activity"/>
    <property type="evidence" value="ECO:0007669"/>
    <property type="project" value="UniProtKB-EC"/>
</dbReference>
<dbReference type="Pfam" id="PF02965">
    <property type="entry name" value="Met_synt_B12"/>
    <property type="match status" value="1"/>
</dbReference>
<feature type="binding site" evidence="9">
    <location>
        <position position="772"/>
    </location>
    <ligand>
        <name>S-adenosyl-L-methionine</name>
        <dbReference type="ChEBI" id="CHEBI:59789"/>
    </ligand>
</feature>
<keyword evidence="7" id="KW-0170">Cobalt</keyword>
<dbReference type="Pfam" id="PF00809">
    <property type="entry name" value="Pterin_bind"/>
    <property type="match status" value="1"/>
</dbReference>
<evidence type="ECO:0000256" key="8">
    <source>
        <dbReference type="PIRSR" id="PIRSR000381-1"/>
    </source>
</evidence>
<dbReference type="InterPro" id="IPR006158">
    <property type="entry name" value="Cobalamin-bd"/>
</dbReference>
<dbReference type="Gene3D" id="1.10.1240.10">
    <property type="entry name" value="Methionine synthase domain"/>
    <property type="match status" value="1"/>
</dbReference>
<dbReference type="Proteomes" id="UP000823964">
    <property type="component" value="Unassembled WGS sequence"/>
</dbReference>
<dbReference type="GO" id="GO:0005829">
    <property type="term" value="C:cytosol"/>
    <property type="evidence" value="ECO:0007669"/>
    <property type="project" value="TreeGrafter"/>
</dbReference>
<dbReference type="PIRSF" id="PIRSF000381">
    <property type="entry name" value="MetH"/>
    <property type="match status" value="1"/>
</dbReference>
<dbReference type="Pfam" id="PF02310">
    <property type="entry name" value="B12-binding"/>
    <property type="match status" value="1"/>
</dbReference>
<feature type="binding site" evidence="9">
    <location>
        <position position="337"/>
    </location>
    <ligand>
        <name>methylcob(III)alamin</name>
        <dbReference type="ChEBI" id="CHEBI:28115"/>
    </ligand>
</feature>
<keyword evidence="4 9" id="KW-0949">S-adenosyl-L-methionine</keyword>
<dbReference type="GO" id="GO:0031419">
    <property type="term" value="F:cobalamin binding"/>
    <property type="evidence" value="ECO:0007669"/>
    <property type="project" value="UniProtKB-KW"/>
</dbReference>
<evidence type="ECO:0000256" key="10">
    <source>
        <dbReference type="PROSITE-ProRule" id="PRU00346"/>
    </source>
</evidence>
<comment type="caution">
    <text evidence="16">The sequence shown here is derived from an EMBL/GenBank/DDBJ whole genome shotgun (WGS) entry which is preliminary data.</text>
</comment>
<dbReference type="Gene3D" id="3.10.196.10">
    <property type="entry name" value="Vitamin B12-dependent methionine synthase, activation domain"/>
    <property type="match status" value="1"/>
</dbReference>
<evidence type="ECO:0000259" key="15">
    <source>
        <dbReference type="PROSITE" id="PS51337"/>
    </source>
</evidence>
<dbReference type="SUPFAM" id="SSF47644">
    <property type="entry name" value="Methionine synthase domain"/>
    <property type="match status" value="1"/>
</dbReference>
<evidence type="ECO:0000256" key="4">
    <source>
        <dbReference type="ARBA" id="ARBA00022691"/>
    </source>
</evidence>
<sequence length="851" mass="92810">RCNVAGSPKFARLIREGKYEEAVAIARQQVDNGATVLDFCFDDGLIDGPAAMTRFLNLVAAEPDIARVPFMIDSSKWSVIEAGLRCLQGKGIVNSISLKNGEEEFLRRAKLIRRYGAAVVVMAFDEQGQAHGREDRVRIADRSYDLLVNRVGFPEEDIIFDPNVLTVGTGIAEHADYARHFFEAAGDIHRRHPHCHISGGISNVSFAFRGINAVREAMHSAFLYHAAREGLDVCIVNAGMLDVYDNIPKDRLQLVEDVLLNRSDDATEKLTAYAQALVESGNKDGSGGLNRKPSLAWREGSVQERLAYALVKGITDYIDEDTREAIAVCHSPLAVIEGPLMDGMRQVGDLFGSGKMFLPQVVKSARVMKQSVAILTPLIEEQRSGQGSGVGTVVLATVKGDVHDIGKNIVGVVLACNGFRIVDLGVMVPCEDILAAAEREKADLIALSGLITPSLDEMAHVAAELERSGSRIPLLVGGATTSDLHTALKIAPHYPSGIVVRTEDASTIVPAAAALVGAEKRSYIETIKARQQQQRDNFAQKDIPLLSIEQARRQAPDIDWTACPQPRPQRTGLFTVAVPQGCPCCTRRPDFPITWQQLLDAADWSILLRFFEMQDVWNPARNCLKAEAPEEKAELALKLIDEARELLQRAEREKRLHARAVFGIWRANRDGDDIRVEGGRVLHSLRQQKESSKERLALADFVAPAGHEGYAGALQVSVTGGDAWAAEFNAANDSYNALLCGALCSMLAEALAEVCNRCANEVWPTDGSCSIRPACGYPSQPDHAEKRSIFALLNATEHTGATLTEHDMMHPLSSVCALLLNHPQARYFAVGPIGDDQRADYAARIARDGQG</sequence>
<feature type="binding site" evidence="9">
    <location>
        <position position="505"/>
    </location>
    <ligand>
        <name>methylcob(III)alamin</name>
        <dbReference type="ChEBI" id="CHEBI:28115"/>
    </ligand>
</feature>
<dbReference type="SUPFAM" id="SSF52242">
    <property type="entry name" value="Cobalamin (vitamin B12)-binding domain"/>
    <property type="match status" value="1"/>
</dbReference>
<feature type="binding site" description="axial binding residue" evidence="8">
    <location>
        <position position="403"/>
    </location>
    <ligand>
        <name>methylcob(III)alamin</name>
        <dbReference type="ChEBI" id="CHEBI:28115"/>
    </ligand>
    <ligandPart>
        <name>Co</name>
        <dbReference type="ChEBI" id="CHEBI:27638"/>
    </ligandPart>
</feature>
<dbReference type="EMBL" id="DXFQ01000090">
    <property type="protein sequence ID" value="HIX19991.1"/>
    <property type="molecule type" value="Genomic_DNA"/>
</dbReference>
<dbReference type="CDD" id="cd00740">
    <property type="entry name" value="MeTr"/>
    <property type="match status" value="1"/>
</dbReference>
<feature type="domain" description="AdoMet activation" evidence="13">
    <location>
        <begin position="539"/>
        <end position="851"/>
    </location>
</feature>
<dbReference type="Gene3D" id="1.10.288.10">
    <property type="entry name" value="Cobalamin-dependent Methionine Synthase, domain 2"/>
    <property type="match status" value="1"/>
</dbReference>
<evidence type="ECO:0000259" key="12">
    <source>
        <dbReference type="PROSITE" id="PS50972"/>
    </source>
</evidence>
<dbReference type="PANTHER" id="PTHR45833">
    <property type="entry name" value="METHIONINE SYNTHASE"/>
    <property type="match status" value="1"/>
</dbReference>
<evidence type="ECO:0000313" key="16">
    <source>
        <dbReference type="EMBL" id="HIX19991.1"/>
    </source>
</evidence>
<dbReference type="PROSITE" id="PS50974">
    <property type="entry name" value="ADOMET_ACTIVATION"/>
    <property type="match status" value="1"/>
</dbReference>
<feature type="coiled-coil region" evidence="11">
    <location>
        <begin position="633"/>
        <end position="660"/>
    </location>
</feature>
<keyword evidence="8" id="KW-0846">Cobalamin</keyword>
<feature type="non-terminal residue" evidence="16">
    <location>
        <position position="1"/>
    </location>
</feature>
<dbReference type="Gene3D" id="3.40.50.280">
    <property type="entry name" value="Cobalamin-binding domain"/>
    <property type="match status" value="1"/>
</dbReference>
<dbReference type="InterPro" id="IPR003759">
    <property type="entry name" value="Cbl-bd_cap"/>
</dbReference>
<evidence type="ECO:0000313" key="17">
    <source>
        <dbReference type="Proteomes" id="UP000823964"/>
    </source>
</evidence>
<feature type="binding site" evidence="9">
    <location>
        <position position="603"/>
    </location>
    <ligand>
        <name>S-adenosyl-L-methionine</name>
        <dbReference type="ChEBI" id="CHEBI:59789"/>
    </ligand>
</feature>
<reference evidence="16" key="1">
    <citation type="journal article" date="2021" name="PeerJ">
        <title>Extensive microbial diversity within the chicken gut microbiome revealed by metagenomics and culture.</title>
        <authorList>
            <person name="Gilroy R."/>
            <person name="Ravi A."/>
            <person name="Getino M."/>
            <person name="Pursley I."/>
            <person name="Horton D.L."/>
            <person name="Alikhan N.F."/>
            <person name="Baker D."/>
            <person name="Gharbi K."/>
            <person name="Hall N."/>
            <person name="Watson M."/>
            <person name="Adriaenssens E.M."/>
            <person name="Foster-Nyarko E."/>
            <person name="Jarju S."/>
            <person name="Secka A."/>
            <person name="Antonio M."/>
            <person name="Oren A."/>
            <person name="Chaudhuri R.R."/>
            <person name="La Ragione R."/>
            <person name="Hildebrand F."/>
            <person name="Pallen M.J."/>
        </authorList>
    </citation>
    <scope>NUCLEOTIDE SEQUENCE</scope>
    <source>
        <strain evidence="16">14975</strain>
    </source>
</reference>
<dbReference type="InterPro" id="IPR000489">
    <property type="entry name" value="Pterin-binding_dom"/>
</dbReference>
<organism evidence="16 17">
    <name type="scientific">Candidatus Akkermansia intestinigallinarum</name>
    <dbReference type="NCBI Taxonomy" id="2838431"/>
    <lineage>
        <taxon>Bacteria</taxon>
        <taxon>Pseudomonadati</taxon>
        <taxon>Verrucomicrobiota</taxon>
        <taxon>Verrucomicrobiia</taxon>
        <taxon>Verrucomicrobiales</taxon>
        <taxon>Akkermansiaceae</taxon>
        <taxon>Akkermansia</taxon>
    </lineage>
</organism>
<feature type="domain" description="B12-binding N-terminal" evidence="15">
    <location>
        <begin position="293"/>
        <end position="387"/>
    </location>
</feature>
<dbReference type="FunFam" id="1.10.1240.10:FF:000001">
    <property type="entry name" value="Methionine synthase"/>
    <property type="match status" value="1"/>
</dbReference>
<dbReference type="GO" id="GO:0008270">
    <property type="term" value="F:zinc ion binding"/>
    <property type="evidence" value="ECO:0007669"/>
    <property type="project" value="InterPro"/>
</dbReference>
<keyword evidence="11" id="KW-0175">Coiled coil</keyword>
<name>A0A9D1VBB5_9BACT</name>
<dbReference type="InterPro" id="IPR050554">
    <property type="entry name" value="Met_Synthase/Corrinoid"/>
</dbReference>